<dbReference type="RefSeq" id="WP_231003966.1">
    <property type="nucleotide sequence ID" value="NZ_JAJNEC010000005.1"/>
</dbReference>
<reference evidence="1 2" key="1">
    <citation type="submission" date="2021-11" db="EMBL/GenBank/DDBJ databases">
        <title>Genomic of Niabella pedocola.</title>
        <authorList>
            <person name="Wu T."/>
        </authorList>
    </citation>
    <scope>NUCLEOTIDE SEQUENCE [LARGE SCALE GENOMIC DNA]</scope>
    <source>
        <strain evidence="1 2">JCM 31011</strain>
    </source>
</reference>
<gene>
    <name evidence="1" type="ORF">LQ567_08055</name>
</gene>
<dbReference type="EMBL" id="JAJNEC010000005">
    <property type="protein sequence ID" value="MCD2422710.1"/>
    <property type="molecule type" value="Genomic_DNA"/>
</dbReference>
<comment type="caution">
    <text evidence="1">The sequence shown here is derived from an EMBL/GenBank/DDBJ whole genome shotgun (WGS) entry which is preliminary data.</text>
</comment>
<proteinExistence type="predicted"/>
<evidence type="ECO:0008006" key="3">
    <source>
        <dbReference type="Google" id="ProtNLM"/>
    </source>
</evidence>
<dbReference type="Proteomes" id="UP001199816">
    <property type="component" value="Unassembled WGS sequence"/>
</dbReference>
<accession>A0ABS8PPE5</accession>
<protein>
    <recommendedName>
        <fullName evidence="3">Neutral/alkaline non-lysosomal ceramidase N-terminal domain-containing protein</fullName>
    </recommendedName>
</protein>
<evidence type="ECO:0000313" key="1">
    <source>
        <dbReference type="EMBL" id="MCD2422710.1"/>
    </source>
</evidence>
<keyword evidence="2" id="KW-1185">Reference proteome</keyword>
<organism evidence="1 2">
    <name type="scientific">Niabella pedocola</name>
    <dbReference type="NCBI Taxonomy" id="1752077"/>
    <lineage>
        <taxon>Bacteria</taxon>
        <taxon>Pseudomonadati</taxon>
        <taxon>Bacteroidota</taxon>
        <taxon>Chitinophagia</taxon>
        <taxon>Chitinophagales</taxon>
        <taxon>Chitinophagaceae</taxon>
        <taxon>Niabella</taxon>
    </lineage>
</organism>
<sequence length="454" mass="49784">MNEKMLSAGTAITEITPPVGSIINGDFFSHHAQSVEDPLYAKAIVLQSGNTRFALVMVDICSLTYEFLNPVKQQIEAATGIPVQYQLIAATHVHSGGSVTGIFLSEIDTAYCASLATALVQVVTKACEQLTPCMVAYGSASIPEHVVCRRYRMKKDFRPFDPFEKGTDTVVTNPFGQEDQILERAGEPDPELAFMALRSLDGAWLGVLANYSLHYVGDFPRTVISADYFGYFARSLKEMLGADDRFVALMSNGTSGNINIWDFLDPHRYPGEPFEKSRLIGATLAKQIVALVPQLQWDASAALSVETTVFECAVRKPAAAELATAQQWLNDVAFEPDTRTNTETVKQIYAREQLFLAAGPDRCPVHIQGIRIGAGRIGTFPGELFAETGLWLKEQLKDAPYFTICLANGNIGYVPPPHEMEAGGYETWRCRTSKLEAGAEPEVRAQMKQLLAGL</sequence>
<evidence type="ECO:0000313" key="2">
    <source>
        <dbReference type="Proteomes" id="UP001199816"/>
    </source>
</evidence>
<name>A0ABS8PPE5_9BACT</name>